<dbReference type="InterPro" id="IPR051695">
    <property type="entry name" value="Phosphoglycerate_Mutase"/>
</dbReference>
<dbReference type="PANTHER" id="PTHR46517:SF1">
    <property type="entry name" value="FRUCTOSE-2,6-BISPHOSPHATASE TIGAR"/>
    <property type="match status" value="1"/>
</dbReference>
<dbReference type="Proteomes" id="UP000180175">
    <property type="component" value="Chromosome"/>
</dbReference>
<dbReference type="RefSeq" id="WP_071318476.1">
    <property type="nucleotide sequence ID" value="NZ_CP063356.2"/>
</dbReference>
<dbReference type="AlphaFoldDB" id="A0A1S2L8C9"/>
<protein>
    <submittedName>
        <fullName evidence="4">Histidine phosphatase family protein</fullName>
    </submittedName>
</protein>
<dbReference type="CDD" id="cd07067">
    <property type="entry name" value="HP_PGM_like"/>
    <property type="match status" value="1"/>
</dbReference>
<sequence>MILYLIRHGQSVANESGIIQGCKEFPLSQAGQKQAKLLGEFFASKSLDYIYSSDLKRAFETANAVSNHHPLDVIGWDKIREIGLGPLEGKTRQEIFLEYPEIKETSILTTGLAGTETVREITERCQYVLEQLLSGHKRHQIALVSHGGFISIFLMYLMFGETWNDVHRPFIIGNTGVSKIEFIETGKPIFHYINNDSHLLLGDMQSESVLY</sequence>
<dbReference type="GO" id="GO:0045820">
    <property type="term" value="P:negative regulation of glycolytic process"/>
    <property type="evidence" value="ECO:0007669"/>
    <property type="project" value="TreeGrafter"/>
</dbReference>
<dbReference type="GO" id="GO:0004331">
    <property type="term" value="F:fructose-2,6-bisphosphate 2-phosphatase activity"/>
    <property type="evidence" value="ECO:0007669"/>
    <property type="project" value="TreeGrafter"/>
</dbReference>
<evidence type="ECO:0000313" key="6">
    <source>
        <dbReference type="Proteomes" id="UP000180175"/>
    </source>
</evidence>
<feature type="binding site" evidence="3">
    <location>
        <position position="57"/>
    </location>
    <ligand>
        <name>substrate</name>
    </ligand>
</feature>
<evidence type="ECO:0000256" key="3">
    <source>
        <dbReference type="PIRSR" id="PIRSR613078-2"/>
    </source>
</evidence>
<dbReference type="Pfam" id="PF00300">
    <property type="entry name" value="His_Phos_1"/>
    <property type="match status" value="1"/>
</dbReference>
<reference evidence="5 6" key="3">
    <citation type="journal article" date="2019" name="Int. J. Syst. Evol. Microbiol.">
        <title>Anaerobacillus isosaccharinicus sp. nov., an alkaliphilic bacterium which degrades isosaccharinic acid.</title>
        <authorList>
            <person name="Bassil N.M."/>
            <person name="Lloyd J.R."/>
        </authorList>
    </citation>
    <scope>NUCLEOTIDE SEQUENCE [LARGE SCALE GENOMIC DNA]</scope>
    <source>
        <strain evidence="5 6">NB2006</strain>
    </source>
</reference>
<organism evidence="4 6">
    <name type="scientific">Anaerobacillus isosaccharinicus</name>
    <dbReference type="NCBI Taxonomy" id="1532552"/>
    <lineage>
        <taxon>Bacteria</taxon>
        <taxon>Bacillati</taxon>
        <taxon>Bacillota</taxon>
        <taxon>Bacilli</taxon>
        <taxon>Bacillales</taxon>
        <taxon>Bacillaceae</taxon>
        <taxon>Anaerobacillus</taxon>
    </lineage>
</organism>
<reference evidence="5 6" key="2">
    <citation type="journal article" date="2017" name="Genome Announc.">
        <title>Draft Genome Sequences of Four Alkaliphilic Bacteria Belonging to the Anaerobacillus Genus.</title>
        <authorList>
            <person name="Bassil N.M."/>
            <person name="Lloyd J.R."/>
        </authorList>
    </citation>
    <scope>NUCLEOTIDE SEQUENCE [LARGE SCALE GENOMIC DNA]</scope>
    <source>
        <strain evidence="5 6">NB2006</strain>
    </source>
</reference>
<dbReference type="InterPro" id="IPR013078">
    <property type="entry name" value="His_Pase_superF_clade-1"/>
</dbReference>
<feature type="active site" description="Tele-phosphohistidine intermediate" evidence="2">
    <location>
        <position position="8"/>
    </location>
</feature>
<dbReference type="EMBL" id="LQXD01000159">
    <property type="protein sequence ID" value="OIJ08748.1"/>
    <property type="molecule type" value="Genomic_DNA"/>
</dbReference>
<dbReference type="KEGG" id="aia:AWH56_010490"/>
<dbReference type="PANTHER" id="PTHR46517">
    <property type="entry name" value="FRUCTOSE-2,6-BISPHOSPHATASE TIGAR"/>
    <property type="match status" value="1"/>
</dbReference>
<dbReference type="InterPro" id="IPR029033">
    <property type="entry name" value="His_PPase_superfam"/>
</dbReference>
<feature type="active site" description="Proton donor/acceptor" evidence="2">
    <location>
        <position position="81"/>
    </location>
</feature>
<dbReference type="GO" id="GO:0043456">
    <property type="term" value="P:regulation of pentose-phosphate shunt"/>
    <property type="evidence" value="ECO:0007669"/>
    <property type="project" value="TreeGrafter"/>
</dbReference>
<reference evidence="5" key="4">
    <citation type="submission" date="2020-10" db="EMBL/GenBank/DDBJ databases">
        <authorList>
            <person name="Bassil N.M."/>
            <person name="Lloyd J.R."/>
        </authorList>
    </citation>
    <scope>NUCLEOTIDE SEQUENCE</scope>
    <source>
        <strain evidence="5">NB2006</strain>
    </source>
</reference>
<dbReference type="SUPFAM" id="SSF53254">
    <property type="entry name" value="Phosphoglycerate mutase-like"/>
    <property type="match status" value="1"/>
</dbReference>
<dbReference type="InterPro" id="IPR001345">
    <property type="entry name" value="PG/BPGM_mutase_AS"/>
</dbReference>
<proteinExistence type="predicted"/>
<dbReference type="PROSITE" id="PS00175">
    <property type="entry name" value="PG_MUTASE"/>
    <property type="match status" value="1"/>
</dbReference>
<dbReference type="GO" id="GO:0005829">
    <property type="term" value="C:cytosol"/>
    <property type="evidence" value="ECO:0007669"/>
    <property type="project" value="TreeGrafter"/>
</dbReference>
<gene>
    <name evidence="5" type="ORF">AWH56_010490</name>
    <name evidence="4" type="ORF">AWH56_18685</name>
</gene>
<keyword evidence="1" id="KW-0378">Hydrolase</keyword>
<name>A0A1S2L8C9_9BACI</name>
<feature type="binding site" evidence="3">
    <location>
        <begin position="7"/>
        <end position="14"/>
    </location>
    <ligand>
        <name>substrate</name>
    </ligand>
</feature>
<dbReference type="Gene3D" id="3.40.50.1240">
    <property type="entry name" value="Phosphoglycerate mutase-like"/>
    <property type="match status" value="1"/>
</dbReference>
<reference evidence="4 6" key="1">
    <citation type="submission" date="2016-10" db="EMBL/GenBank/DDBJ databases">
        <title>Draft genome sequences of four alkaliphilic bacteria belonging to the Anaerobacillus genus.</title>
        <authorList>
            <person name="Bassil N.M."/>
            <person name="Lloyd J.R."/>
        </authorList>
    </citation>
    <scope>NUCLEOTIDE SEQUENCE [LARGE SCALE GENOMIC DNA]</scope>
    <source>
        <strain evidence="4 6">NB2006</strain>
    </source>
</reference>
<dbReference type="EMBL" id="CP063356">
    <property type="protein sequence ID" value="QOY37951.1"/>
    <property type="molecule type" value="Genomic_DNA"/>
</dbReference>
<accession>A0A1S2L8C9</accession>
<evidence type="ECO:0000256" key="1">
    <source>
        <dbReference type="ARBA" id="ARBA00022801"/>
    </source>
</evidence>
<evidence type="ECO:0000313" key="4">
    <source>
        <dbReference type="EMBL" id="OIJ08748.1"/>
    </source>
</evidence>
<evidence type="ECO:0000313" key="5">
    <source>
        <dbReference type="EMBL" id="QOY37951.1"/>
    </source>
</evidence>
<evidence type="ECO:0000256" key="2">
    <source>
        <dbReference type="PIRSR" id="PIRSR613078-1"/>
    </source>
</evidence>
<dbReference type="SMART" id="SM00855">
    <property type="entry name" value="PGAM"/>
    <property type="match status" value="1"/>
</dbReference>
<keyword evidence="6" id="KW-1185">Reference proteome</keyword>
<dbReference type="OrthoDB" id="9782128at2"/>